<dbReference type="SUPFAM" id="SSF50199">
    <property type="entry name" value="Staphylococcal nuclease"/>
    <property type="match status" value="1"/>
</dbReference>
<dbReference type="Proteomes" id="UP000004184">
    <property type="component" value="Unassembled WGS sequence"/>
</dbReference>
<dbReference type="OrthoDB" id="7065322at2"/>
<dbReference type="EMBL" id="GG657757">
    <property type="protein sequence ID" value="EFL29619.1"/>
    <property type="molecule type" value="Genomic_DNA"/>
</dbReference>
<organism evidence="1 2">
    <name type="scientific">Streptomyces viridochromogenes (strain DSM 40736 / JCM 4977 / BCRC 1201 / Tue 494)</name>
    <dbReference type="NCBI Taxonomy" id="591159"/>
    <lineage>
        <taxon>Bacteria</taxon>
        <taxon>Bacillati</taxon>
        <taxon>Actinomycetota</taxon>
        <taxon>Actinomycetes</taxon>
        <taxon>Kitasatosporales</taxon>
        <taxon>Streptomycetaceae</taxon>
        <taxon>Streptomyces</taxon>
    </lineage>
</organism>
<dbReference type="Gene3D" id="2.40.50.90">
    <property type="match status" value="1"/>
</dbReference>
<evidence type="ECO:0008006" key="3">
    <source>
        <dbReference type="Google" id="ProtNLM"/>
    </source>
</evidence>
<dbReference type="STRING" id="591159.SSQG_00137"/>
<dbReference type="eggNOG" id="COG1525">
    <property type="taxonomic scope" value="Bacteria"/>
</dbReference>
<name>D9X3A3_STRVT</name>
<evidence type="ECO:0000313" key="2">
    <source>
        <dbReference type="Proteomes" id="UP000004184"/>
    </source>
</evidence>
<reference evidence="2" key="1">
    <citation type="submission" date="2009-02" db="EMBL/GenBank/DDBJ databases">
        <title>Annotation of Streptomyces viridochromogenes strain DSM 40736.</title>
        <authorList>
            <consortium name="The Broad Institute Genome Sequencing Platform"/>
            <consortium name="Broad Institute Microbial Sequencing Center"/>
            <person name="Fischbach M."/>
            <person name="Godfrey P."/>
            <person name="Ward D."/>
            <person name="Young S."/>
            <person name="Zeng Q."/>
            <person name="Koehrsen M."/>
            <person name="Alvarado L."/>
            <person name="Berlin A.M."/>
            <person name="Bochicchio J."/>
            <person name="Borenstein D."/>
            <person name="Chapman S.B."/>
            <person name="Chen Z."/>
            <person name="Engels R."/>
            <person name="Freedman E."/>
            <person name="Gellesch M."/>
            <person name="Goldberg J."/>
            <person name="Griggs A."/>
            <person name="Gujja S."/>
            <person name="Heilman E.R."/>
            <person name="Heiman D.I."/>
            <person name="Hepburn T.A."/>
            <person name="Howarth C."/>
            <person name="Jen D."/>
            <person name="Larson L."/>
            <person name="Lewis B."/>
            <person name="Mehta T."/>
            <person name="Park D."/>
            <person name="Pearson M."/>
            <person name="Richards J."/>
            <person name="Roberts A."/>
            <person name="Saif S."/>
            <person name="Shea T.D."/>
            <person name="Shenoy N."/>
            <person name="Sisk P."/>
            <person name="Stolte C."/>
            <person name="Sykes S.N."/>
            <person name="Thomson T."/>
            <person name="Walk T."/>
            <person name="White J."/>
            <person name="Yandava C."/>
            <person name="Straight P."/>
            <person name="Clardy J."/>
            <person name="Hung D."/>
            <person name="Kolter R."/>
            <person name="Mekalanos J."/>
            <person name="Walker S."/>
            <person name="Walsh C.T."/>
            <person name="Wieland-Brown L.C."/>
            <person name="Haas B."/>
            <person name="Nusbaum C."/>
            <person name="Birren B."/>
        </authorList>
    </citation>
    <scope>NUCLEOTIDE SEQUENCE [LARGE SCALE GENOMIC DNA]</scope>
    <source>
        <strain evidence="2">DSM 40736 / JCM 4977 / BCRC 1201 / Tue 494</strain>
    </source>
</reference>
<dbReference type="AlphaFoldDB" id="D9X3A3"/>
<evidence type="ECO:0000313" key="1">
    <source>
        <dbReference type="EMBL" id="EFL29619.1"/>
    </source>
</evidence>
<gene>
    <name evidence="1" type="ORF">SSQG_00137</name>
</gene>
<sequence>MPMLLIKGTYKIIGASPDGDSVRFYPDNPDQWDLLRGRRVRRNRAGGAQLRLDGIDTLETHYSPPRGPELHQPAPFAGRAADELLAWLGFEDVQRDTHGIVTSSNPDSRPGYILTRNADVHGRCVALAGRGTDAPGSSGEFVTVTTEHLRETVNHHQLAEGLAYPTFYRKLFVDLRQEMTAAAQQAREADKGLWPKDQTLSGVKVEGMSTLTDSAVLLPKLFRRLADYLQLNDGDPSLEGLPAYLEQREDRLFILSTGQWTGFDTVVQASNGNTVRLTHDPEDLVFDEK</sequence>
<proteinExistence type="predicted"/>
<dbReference type="InterPro" id="IPR035437">
    <property type="entry name" value="SNase_OB-fold_sf"/>
</dbReference>
<dbReference type="RefSeq" id="WP_003987704.1">
    <property type="nucleotide sequence ID" value="NZ_GG657757.1"/>
</dbReference>
<protein>
    <recommendedName>
        <fullName evidence="3">Nuclease</fullName>
    </recommendedName>
</protein>
<dbReference type="HOGENOM" id="CLU_055243_0_0_11"/>
<keyword evidence="2" id="KW-1185">Reference proteome</keyword>
<accession>D9X3A3</accession>